<sequence>MSDFIFVAEPVKIQQEWPSNDTVLLAVFAEIAKGGFTLRSFLLEASASNLPAIKAKMSLFYHYQCPAVVIKEWAKDLRRTENDKSFVMAMIDVVVSRVESELNCLPSDETLRLPAQSVTHENISKFSLDHLEGQLRNEAPYLSTTLIGFASANKRAADEAPKFASTIGAMLMYQKSQQMNYLQMSMGMYLYSKGCPKKVVSVLSELSLSVSHQTVLNSLKVLTKDAVATVRSKVMNNPWFPLYDNINISTRKYDQRIDNTDSFENGTTATIVIGKDLGEEMPVQVQSKTLGLEDLTFNEWNRLHFEKVVEFYLVDVLIRHYAGYNRCNVRVPQITPLEIEQTITFPLPSMKIDQSSIEGNLQIIETVMLRTLGLKKEWFVAGTKTIITGDQLTVARIDSLKELRQGDVTTYDRMEWAVPVMQLFHLQMLLCSTIFRTYYGDGFTPGSLAYNVSLLERKRLNPDSPNYHAANEILRHTFDAMVRRIWKLELRSDDLDAYVHKMDRTMVHDHISEKTHTIREKYFTSRDDLIQDFTDNTNTCNYASVNAALFIRDMTVYLELDEAISCGDVGRIEEVLVMINVMFQAGGMKNYANELMRVVYGLRHKWSPQWKSAIMSSWLINTKGEENGWILADLYQEHNNLLTKTIHSAKGSNMSWETLATSISANIRTFSKVASQIESEYEISHNSSYHSVVSAEKDIRLIQTSLDDSNIFIRNAPTKRVVQPARDLVAEGFDDDGCGEMWRAVSSRMM</sequence>
<dbReference type="Proteomes" id="UP000749646">
    <property type="component" value="Unassembled WGS sequence"/>
</dbReference>
<organism evidence="2 3">
    <name type="scientific">Modicella reniformis</name>
    <dbReference type="NCBI Taxonomy" id="1440133"/>
    <lineage>
        <taxon>Eukaryota</taxon>
        <taxon>Fungi</taxon>
        <taxon>Fungi incertae sedis</taxon>
        <taxon>Mucoromycota</taxon>
        <taxon>Mortierellomycotina</taxon>
        <taxon>Mortierellomycetes</taxon>
        <taxon>Mortierellales</taxon>
        <taxon>Mortierellaceae</taxon>
        <taxon>Modicella</taxon>
    </lineage>
</organism>
<dbReference type="AlphaFoldDB" id="A0A9P6JGY5"/>
<accession>A0A9P6JGY5</accession>
<dbReference type="EMBL" id="JAAAHW010004191">
    <property type="protein sequence ID" value="KAF9977406.1"/>
    <property type="molecule type" value="Genomic_DNA"/>
</dbReference>
<evidence type="ECO:0000313" key="3">
    <source>
        <dbReference type="Proteomes" id="UP000749646"/>
    </source>
</evidence>
<dbReference type="OrthoDB" id="2496395at2759"/>
<dbReference type="Pfam" id="PF20231">
    <property type="entry name" value="DUF6589"/>
    <property type="match status" value="1"/>
</dbReference>
<gene>
    <name evidence="2" type="ORF">BGZ65_007410</name>
</gene>
<proteinExistence type="predicted"/>
<evidence type="ECO:0000259" key="1">
    <source>
        <dbReference type="Pfam" id="PF20231"/>
    </source>
</evidence>
<feature type="domain" description="DUF6589" evidence="1">
    <location>
        <begin position="291"/>
        <end position="690"/>
    </location>
</feature>
<evidence type="ECO:0000313" key="2">
    <source>
        <dbReference type="EMBL" id="KAF9977406.1"/>
    </source>
</evidence>
<keyword evidence="3" id="KW-1185">Reference proteome</keyword>
<dbReference type="InterPro" id="IPR046496">
    <property type="entry name" value="DUF6589"/>
</dbReference>
<reference evidence="2" key="1">
    <citation type="journal article" date="2020" name="Fungal Divers.">
        <title>Resolving the Mortierellaceae phylogeny through synthesis of multi-gene phylogenetics and phylogenomics.</title>
        <authorList>
            <person name="Vandepol N."/>
            <person name="Liber J."/>
            <person name="Desiro A."/>
            <person name="Na H."/>
            <person name="Kennedy M."/>
            <person name="Barry K."/>
            <person name="Grigoriev I.V."/>
            <person name="Miller A.N."/>
            <person name="O'Donnell K."/>
            <person name="Stajich J.E."/>
            <person name="Bonito G."/>
        </authorList>
    </citation>
    <scope>NUCLEOTIDE SEQUENCE</scope>
    <source>
        <strain evidence="2">MES-2147</strain>
    </source>
</reference>
<name>A0A9P6JGY5_9FUNG</name>
<protein>
    <recommendedName>
        <fullName evidence="1">DUF6589 domain-containing protein</fullName>
    </recommendedName>
</protein>
<comment type="caution">
    <text evidence="2">The sequence shown here is derived from an EMBL/GenBank/DDBJ whole genome shotgun (WGS) entry which is preliminary data.</text>
</comment>